<dbReference type="GO" id="GO:0005524">
    <property type="term" value="F:ATP binding"/>
    <property type="evidence" value="ECO:0007669"/>
    <property type="project" value="UniProtKB-KW"/>
</dbReference>
<evidence type="ECO:0000256" key="8">
    <source>
        <dbReference type="ARBA" id="ARBA00047552"/>
    </source>
</evidence>
<dbReference type="PRINTS" id="PR00986">
    <property type="entry name" value="TRNASYNTHVAL"/>
</dbReference>
<dbReference type="EC" id="6.1.1.9" evidence="1 9"/>
<dbReference type="Pfam" id="PF08264">
    <property type="entry name" value="Anticodon_1"/>
    <property type="match status" value="1"/>
</dbReference>
<evidence type="ECO:0000259" key="11">
    <source>
        <dbReference type="Pfam" id="PF00133"/>
    </source>
</evidence>
<dbReference type="SUPFAM" id="SSF52374">
    <property type="entry name" value="Nucleotidylyl transferase"/>
    <property type="match status" value="1"/>
</dbReference>
<evidence type="ECO:0000256" key="7">
    <source>
        <dbReference type="ARBA" id="ARBA00023146"/>
    </source>
</evidence>
<dbReference type="Gene3D" id="3.90.740.10">
    <property type="entry name" value="Valyl/Leucyl/Isoleucyl-tRNA synthetase, editing domain"/>
    <property type="match status" value="1"/>
</dbReference>
<dbReference type="CDD" id="cd07962">
    <property type="entry name" value="Anticodon_Ia_Val"/>
    <property type="match status" value="1"/>
</dbReference>
<dbReference type="STRING" id="1968527.B5M47_02525"/>
<feature type="domain" description="Methionyl/Valyl/Leucyl/Isoleucyl-tRNA synthetase anticodon-binding" evidence="12">
    <location>
        <begin position="664"/>
        <end position="776"/>
    </location>
</feature>
<dbReference type="Gene3D" id="3.40.50.620">
    <property type="entry name" value="HUPs"/>
    <property type="match status" value="2"/>
</dbReference>
<proteinExistence type="inferred from homology"/>
<dbReference type="GO" id="GO:0002161">
    <property type="term" value="F:aminoacyl-tRNA deacylase activity"/>
    <property type="evidence" value="ECO:0007669"/>
    <property type="project" value="InterPro"/>
</dbReference>
<gene>
    <name evidence="13" type="ORF">B5M47_02525</name>
</gene>
<dbReference type="GO" id="GO:0006438">
    <property type="term" value="P:valyl-tRNA aminoacylation"/>
    <property type="evidence" value="ECO:0007669"/>
    <property type="project" value="UniProtKB-UniRule"/>
</dbReference>
<keyword evidence="5 10" id="KW-0067">ATP-binding</keyword>
<evidence type="ECO:0000313" key="14">
    <source>
        <dbReference type="Proteomes" id="UP000192520"/>
    </source>
</evidence>
<evidence type="ECO:0000256" key="1">
    <source>
        <dbReference type="ARBA" id="ARBA00013169"/>
    </source>
</evidence>
<dbReference type="InterPro" id="IPR009008">
    <property type="entry name" value="Val/Leu/Ile-tRNA-synth_edit"/>
</dbReference>
<keyword evidence="7 10" id="KW-0030">Aminoacyl-tRNA synthetase</keyword>
<evidence type="ECO:0000256" key="4">
    <source>
        <dbReference type="ARBA" id="ARBA00022741"/>
    </source>
</evidence>
<keyword evidence="6 10" id="KW-0648">Protein biosynthesis</keyword>
<dbReference type="AlphaFoldDB" id="A0A1W9NXT1"/>
<dbReference type="GO" id="GO:0004832">
    <property type="term" value="F:valine-tRNA ligase activity"/>
    <property type="evidence" value="ECO:0007669"/>
    <property type="project" value="UniProtKB-UniRule"/>
</dbReference>
<name>A0A1W9NXT1_UNCC3</name>
<dbReference type="InterPro" id="IPR002300">
    <property type="entry name" value="aa-tRNA-synth_Ia"/>
</dbReference>
<dbReference type="NCBIfam" id="NF004349">
    <property type="entry name" value="PRK05729.1"/>
    <property type="match status" value="1"/>
</dbReference>
<dbReference type="InterPro" id="IPR014729">
    <property type="entry name" value="Rossmann-like_a/b/a_fold"/>
</dbReference>
<comment type="caution">
    <text evidence="13">The sequence shown here is derived from an EMBL/GenBank/DDBJ whole genome shotgun (WGS) entry which is preliminary data.</text>
</comment>
<dbReference type="SUPFAM" id="SSF50677">
    <property type="entry name" value="ValRS/IleRS/LeuRS editing domain"/>
    <property type="match status" value="1"/>
</dbReference>
<keyword evidence="2" id="KW-0963">Cytoplasm</keyword>
<evidence type="ECO:0000256" key="5">
    <source>
        <dbReference type="ARBA" id="ARBA00022840"/>
    </source>
</evidence>
<keyword evidence="3 10" id="KW-0436">Ligase</keyword>
<dbReference type="EMBL" id="MZGJ01000012">
    <property type="protein sequence ID" value="OQX50966.1"/>
    <property type="molecule type" value="Genomic_DNA"/>
</dbReference>
<dbReference type="InterPro" id="IPR009080">
    <property type="entry name" value="tRNAsynth_Ia_anticodon-bd"/>
</dbReference>
<evidence type="ECO:0000259" key="12">
    <source>
        <dbReference type="Pfam" id="PF08264"/>
    </source>
</evidence>
<comment type="catalytic activity">
    <reaction evidence="8">
        <text>tRNA(Val) + L-valine + ATP = L-valyl-tRNA(Val) + AMP + diphosphate</text>
        <dbReference type="Rhea" id="RHEA:10704"/>
        <dbReference type="Rhea" id="RHEA-COMP:9672"/>
        <dbReference type="Rhea" id="RHEA-COMP:9708"/>
        <dbReference type="ChEBI" id="CHEBI:30616"/>
        <dbReference type="ChEBI" id="CHEBI:33019"/>
        <dbReference type="ChEBI" id="CHEBI:57762"/>
        <dbReference type="ChEBI" id="CHEBI:78442"/>
        <dbReference type="ChEBI" id="CHEBI:78537"/>
        <dbReference type="ChEBI" id="CHEBI:456215"/>
        <dbReference type="EC" id="6.1.1.9"/>
    </reaction>
</comment>
<feature type="domain" description="Aminoacyl-tRNA synthetase class Ia" evidence="11">
    <location>
        <begin position="14"/>
        <end position="617"/>
    </location>
</feature>
<dbReference type="InterPro" id="IPR001412">
    <property type="entry name" value="aa-tRNA-synth_I_CS"/>
</dbReference>
<comment type="similarity">
    <text evidence="10">Belongs to the class-I aminoacyl-tRNA synthetase family.</text>
</comment>
<reference evidence="14" key="1">
    <citation type="submission" date="2017-03" db="EMBL/GenBank/DDBJ databases">
        <title>Novel pathways for hydrocarbon cycling and metabolic interdependencies in hydrothermal sediment communities.</title>
        <authorList>
            <person name="Dombrowski N."/>
            <person name="Seitz K."/>
            <person name="Teske A."/>
            <person name="Baker B."/>
        </authorList>
    </citation>
    <scope>NUCLEOTIDE SEQUENCE [LARGE SCALE GENOMIC DNA]</scope>
</reference>
<dbReference type="InterPro" id="IPR002303">
    <property type="entry name" value="Valyl-tRNA_ligase"/>
</dbReference>
<dbReference type="Gene3D" id="1.10.730.10">
    <property type="entry name" value="Isoleucyl-tRNA Synthetase, Domain 1"/>
    <property type="match status" value="1"/>
</dbReference>
<protein>
    <recommendedName>
        <fullName evidence="1 9">Valine--tRNA ligase</fullName>
        <ecNumber evidence="1 9">6.1.1.9</ecNumber>
    </recommendedName>
</protein>
<evidence type="ECO:0000256" key="6">
    <source>
        <dbReference type="ARBA" id="ARBA00022917"/>
    </source>
</evidence>
<evidence type="ECO:0000256" key="10">
    <source>
        <dbReference type="RuleBase" id="RU363035"/>
    </source>
</evidence>
<evidence type="ECO:0000256" key="3">
    <source>
        <dbReference type="ARBA" id="ARBA00022598"/>
    </source>
</evidence>
<dbReference type="Proteomes" id="UP000192520">
    <property type="component" value="Unassembled WGS sequence"/>
</dbReference>
<dbReference type="InterPro" id="IPR013155">
    <property type="entry name" value="M/V/L/I-tRNA-synth_anticd-bd"/>
</dbReference>
<dbReference type="NCBIfam" id="TIGR00422">
    <property type="entry name" value="valS"/>
    <property type="match status" value="1"/>
</dbReference>
<dbReference type="PANTHER" id="PTHR11946">
    <property type="entry name" value="VALYL-TRNA SYNTHETASES"/>
    <property type="match status" value="1"/>
</dbReference>
<dbReference type="GO" id="GO:0005829">
    <property type="term" value="C:cytosol"/>
    <property type="evidence" value="ECO:0007669"/>
    <property type="project" value="TreeGrafter"/>
</dbReference>
<dbReference type="InterPro" id="IPR033705">
    <property type="entry name" value="Anticodon_Ia_Val"/>
</dbReference>
<dbReference type="PANTHER" id="PTHR11946:SF93">
    <property type="entry name" value="VALINE--TRNA LIGASE, CHLOROPLASTIC_MITOCHONDRIAL 2"/>
    <property type="match status" value="1"/>
</dbReference>
<organism evidence="13 14">
    <name type="scientific">candidate division CPR3 bacterium 4484_211</name>
    <dbReference type="NCBI Taxonomy" id="1968527"/>
    <lineage>
        <taxon>Bacteria</taxon>
        <taxon>Bacteria division CPR3</taxon>
    </lineage>
</organism>
<evidence type="ECO:0000313" key="13">
    <source>
        <dbReference type="EMBL" id="OQX50966.1"/>
    </source>
</evidence>
<evidence type="ECO:0000256" key="9">
    <source>
        <dbReference type="NCBIfam" id="TIGR00422"/>
    </source>
</evidence>
<accession>A0A1W9NXT1</accession>
<dbReference type="PROSITE" id="PS00178">
    <property type="entry name" value="AA_TRNA_LIGASE_I"/>
    <property type="match status" value="1"/>
</dbReference>
<sequence length="778" mass="90047">MLGKRPNFSEYEPKIYQFWEEKGYFKPEINPDGKPFCILLPPPNANADLHVGHAMYVVEDLLIRWHRMLGDNTLWTPGTDHAGFETQYVYEKKLSSSGQSRFNFDRETLYQKIFEFVKENSGIIQKQLRRLGFSLDWSRETFTLDPKVINLVYKTFKKMHQDGLIYRDNYIVNYCPHFGTTFADLEVKYLEKQAKLWFIKYPLKARESKIKDKWITVATTRPETMLGDTAVAVHPDDERYKNLVGQTALLPLTNREIPIIADEAVDPEFGTGAVKVTPAHDPTDFEIAKRHNLPLIQVVDFSGKLSEKTGSYKGLPVLEARKKIVRDLAKQDLIEKIDKNYTHRVLVSYKGNYPIEPMVMPNWFVKTNEKFKIRSKKLKKLSNQDEISLGEMGLLAVKKGLIKIIPKRFEKQYYQWMENIKPWPISRQIVWGIRIPAWYNVMKYPALQVAFLNSKNGQVVSGEIGKLLNTYSLSEIEKGLQSLIAPTSAEYIISPDKPGENFLPETDVFDTWFSSGQWPLATLNYPNGEDFKTFYPTSVLDTMWDILFFWVARMVMLGLYLTDDVPFKTVYLHSMVTDKKGAKMSKSKGNVINPLEVVEKYGADALRMSLLVGSAPGNPVSLSMEKVKGYRNFVTKIWNASRFVLQHKTKLKTTFKNPKLETADKKILNRLDQVIRETTAALEKFHFSSAGETIYDFFWHEFCDRYIEQTKKRLYGEDERAKCQALSVLLKVLIDCLKLLHPFMPFVTEEIYQKFLQAGLKGPEYKEALMVSPWPRTR</sequence>
<dbReference type="FunFam" id="3.90.740.10:FF:000005">
    <property type="entry name" value="Valine--tRNA ligase, mitochondrial"/>
    <property type="match status" value="1"/>
</dbReference>
<evidence type="ECO:0000256" key="2">
    <source>
        <dbReference type="ARBA" id="ARBA00022490"/>
    </source>
</evidence>
<dbReference type="Pfam" id="PF00133">
    <property type="entry name" value="tRNA-synt_1"/>
    <property type="match status" value="1"/>
</dbReference>
<dbReference type="SUPFAM" id="SSF47323">
    <property type="entry name" value="Anticodon-binding domain of a subclass of class I aminoacyl-tRNA synthetases"/>
    <property type="match status" value="1"/>
</dbReference>
<keyword evidence="4 10" id="KW-0547">Nucleotide-binding</keyword>